<comment type="caution">
    <text evidence="1">The sequence shown here is derived from an EMBL/GenBank/DDBJ whole genome shotgun (WGS) entry which is preliminary data.</text>
</comment>
<protein>
    <submittedName>
        <fullName evidence="1">Uncharacterized protein</fullName>
    </submittedName>
</protein>
<dbReference type="EMBL" id="MARB01000006">
    <property type="protein sequence ID" value="ODJ88263.1"/>
    <property type="molecule type" value="Genomic_DNA"/>
</dbReference>
<evidence type="ECO:0000313" key="1">
    <source>
        <dbReference type="EMBL" id="ODJ88263.1"/>
    </source>
</evidence>
<reference evidence="1 2" key="1">
    <citation type="submission" date="2016-06" db="EMBL/GenBank/DDBJ databases">
        <title>Genome sequence of endosymbiont of Candidatus Endolucinida thiodiazotropha.</title>
        <authorList>
            <person name="Poehlein A."/>
            <person name="Koenig S."/>
            <person name="Heiden S.E."/>
            <person name="Thuermer A."/>
            <person name="Voget S."/>
            <person name="Daniel R."/>
            <person name="Markert S."/>
            <person name="Gros O."/>
            <person name="Schweder T."/>
        </authorList>
    </citation>
    <scope>NUCLEOTIDE SEQUENCE [LARGE SCALE GENOMIC DNA]</scope>
    <source>
        <strain evidence="1 2">COS</strain>
    </source>
</reference>
<name>A0A7Z0VM80_9GAMM</name>
<keyword evidence="2" id="KW-1185">Reference proteome</keyword>
<dbReference type="Proteomes" id="UP000094769">
    <property type="component" value="Unassembled WGS sequence"/>
</dbReference>
<accession>A0A7Z0VM80</accession>
<dbReference type="AlphaFoldDB" id="A0A7Z0VM80"/>
<organism evidence="1 2">
    <name type="scientific">Candidatus Thiodiazotropha endolucinida</name>
    <dbReference type="NCBI Taxonomy" id="1655433"/>
    <lineage>
        <taxon>Bacteria</taxon>
        <taxon>Pseudomonadati</taxon>
        <taxon>Pseudomonadota</taxon>
        <taxon>Gammaproteobacteria</taxon>
        <taxon>Chromatiales</taxon>
        <taxon>Sedimenticolaceae</taxon>
        <taxon>Candidatus Thiodiazotropha</taxon>
    </lineage>
</organism>
<proteinExistence type="predicted"/>
<sequence length="51" mass="5563">MDPILQLVQYDASGDCLTVTFALNRHNGAYSHPFATCIHNAFCEGEAGYSI</sequence>
<gene>
    <name evidence="1" type="ORF">CODIS_12640</name>
</gene>
<evidence type="ECO:0000313" key="2">
    <source>
        <dbReference type="Proteomes" id="UP000094769"/>
    </source>
</evidence>